<dbReference type="eggNOG" id="ENOG5032HIE">
    <property type="taxonomic scope" value="Bacteria"/>
</dbReference>
<organism evidence="1 2">
    <name type="scientific">Enterococcus caccae ATCC BAA-1240</name>
    <dbReference type="NCBI Taxonomy" id="1158612"/>
    <lineage>
        <taxon>Bacteria</taxon>
        <taxon>Bacillati</taxon>
        <taxon>Bacillota</taxon>
        <taxon>Bacilli</taxon>
        <taxon>Lactobacillales</taxon>
        <taxon>Enterococcaceae</taxon>
        <taxon>Enterococcus</taxon>
    </lineage>
</organism>
<dbReference type="PATRIC" id="fig|1158612.3.peg.1376"/>
<reference evidence="1 2" key="1">
    <citation type="submission" date="2013-02" db="EMBL/GenBank/DDBJ databases">
        <title>The Genome Sequence of Enterococcus caccae BAA-1240.</title>
        <authorList>
            <consortium name="The Broad Institute Genome Sequencing Platform"/>
            <consortium name="The Broad Institute Genome Sequencing Center for Infectious Disease"/>
            <person name="Earl A.M."/>
            <person name="Gilmore M.S."/>
            <person name="Lebreton F."/>
            <person name="Walker B."/>
            <person name="Young S.K."/>
            <person name="Zeng Q."/>
            <person name="Gargeya S."/>
            <person name="Fitzgerald M."/>
            <person name="Haas B."/>
            <person name="Abouelleil A."/>
            <person name="Alvarado L."/>
            <person name="Arachchi H.M."/>
            <person name="Berlin A.M."/>
            <person name="Chapman S.B."/>
            <person name="Dewar J."/>
            <person name="Goldberg J."/>
            <person name="Griggs A."/>
            <person name="Gujja S."/>
            <person name="Hansen M."/>
            <person name="Howarth C."/>
            <person name="Imamovic A."/>
            <person name="Larimer J."/>
            <person name="McCowan C."/>
            <person name="Murphy C."/>
            <person name="Neiman D."/>
            <person name="Pearson M."/>
            <person name="Priest M."/>
            <person name="Roberts A."/>
            <person name="Saif S."/>
            <person name="Shea T."/>
            <person name="Sisk P."/>
            <person name="Sykes S."/>
            <person name="Wortman J."/>
            <person name="Nusbaum C."/>
            <person name="Birren B."/>
        </authorList>
    </citation>
    <scope>NUCLEOTIDE SEQUENCE [LARGE SCALE GENOMIC DNA]</scope>
    <source>
        <strain evidence="1 2">ATCC BAA-1240</strain>
    </source>
</reference>
<protein>
    <recommendedName>
        <fullName evidence="3">Lipoprotein</fullName>
    </recommendedName>
</protein>
<dbReference type="OrthoDB" id="2186502at2"/>
<keyword evidence="2" id="KW-1185">Reference proteome</keyword>
<sequence>MKKLIVLFLLVLVGCSKEKVPKEQEETAKIDFKFEGKKLMIANDSEKVLTVFESETTFLIEKNKEWVLTDRTTGLLARSGGALSKSVYEYDLTNELSEIDSNKVKVTVYYTLGSSGAGKTYAKELLYEE</sequence>
<dbReference type="EMBL" id="AJAU01000016">
    <property type="protein sequence ID" value="EOL46422.1"/>
    <property type="molecule type" value="Genomic_DNA"/>
</dbReference>
<evidence type="ECO:0000313" key="1">
    <source>
        <dbReference type="EMBL" id="EOL46422.1"/>
    </source>
</evidence>
<dbReference type="RefSeq" id="WP_010771527.1">
    <property type="nucleotide sequence ID" value="NZ_KB946333.1"/>
</dbReference>
<dbReference type="PROSITE" id="PS51257">
    <property type="entry name" value="PROKAR_LIPOPROTEIN"/>
    <property type="match status" value="1"/>
</dbReference>
<evidence type="ECO:0008006" key="3">
    <source>
        <dbReference type="Google" id="ProtNLM"/>
    </source>
</evidence>
<name>R3WG51_9ENTE</name>
<accession>R3WG51</accession>
<evidence type="ECO:0000313" key="2">
    <source>
        <dbReference type="Proteomes" id="UP000013840"/>
    </source>
</evidence>
<dbReference type="STRING" id="317735.RU98_GL002487"/>
<proteinExistence type="predicted"/>
<dbReference type="AlphaFoldDB" id="R3WG51"/>
<gene>
    <name evidence="1" type="ORF">UC7_01389</name>
</gene>
<comment type="caution">
    <text evidence="1">The sequence shown here is derived from an EMBL/GenBank/DDBJ whole genome shotgun (WGS) entry which is preliminary data.</text>
</comment>
<dbReference type="Proteomes" id="UP000013840">
    <property type="component" value="Unassembled WGS sequence"/>
</dbReference>